<feature type="domain" description="UspA" evidence="1">
    <location>
        <begin position="99"/>
        <end position="215"/>
    </location>
</feature>
<keyword evidence="3" id="KW-1185">Reference proteome</keyword>
<dbReference type="AlphaFoldDB" id="A0A419I6S0"/>
<dbReference type="SUPFAM" id="SSF52402">
    <property type="entry name" value="Adenine nucleotide alpha hydrolases-like"/>
    <property type="match status" value="2"/>
</dbReference>
<reference evidence="2 3" key="1">
    <citation type="submission" date="2018-09" db="EMBL/GenBank/DDBJ databases">
        <title>YIM PH 21725 draft genome.</title>
        <authorList>
            <person name="Miao C."/>
        </authorList>
    </citation>
    <scope>NUCLEOTIDE SEQUENCE [LARGE SCALE GENOMIC DNA]</scope>
    <source>
        <strain evidence="3">YIM PH21725</strain>
    </source>
</reference>
<dbReference type="RefSeq" id="WP_120023076.1">
    <property type="nucleotide sequence ID" value="NZ_QZFV01000069.1"/>
</dbReference>
<dbReference type="OrthoDB" id="3174546at2"/>
<protein>
    <submittedName>
        <fullName evidence="2">Universal stress protein</fullName>
    </submittedName>
</protein>
<evidence type="ECO:0000313" key="3">
    <source>
        <dbReference type="Proteomes" id="UP000285112"/>
    </source>
</evidence>
<dbReference type="InterPro" id="IPR006016">
    <property type="entry name" value="UspA"/>
</dbReference>
<sequence>MTRSVVAGIEGSVASPAADSWAAEEAGRRGGELVVFQAGVFGAAGLLAEMSAETGLVVLRSHGRGEVRDAVNGSVALRVAATARCPVVVWGDPAHDGPVAVGVGNSDGGERAPAFAFEAAASRGAVLEAVHVSRGGMRRERSVREQVTGWAGKRPGVPVRVHLVQARSDERALAGISSGAQLIVVGGRGPVAGGRLGTMGDWLLGHADCPVAVVR</sequence>
<comment type="caution">
    <text evidence="2">The sequence shown here is derived from an EMBL/GenBank/DDBJ whole genome shotgun (WGS) entry which is preliminary data.</text>
</comment>
<evidence type="ECO:0000313" key="2">
    <source>
        <dbReference type="EMBL" id="RJQ87266.1"/>
    </source>
</evidence>
<dbReference type="Pfam" id="PF00582">
    <property type="entry name" value="Usp"/>
    <property type="match status" value="2"/>
</dbReference>
<name>A0A419I6S0_9PSEU</name>
<dbReference type="Proteomes" id="UP000285112">
    <property type="component" value="Unassembled WGS sequence"/>
</dbReference>
<evidence type="ECO:0000259" key="1">
    <source>
        <dbReference type="Pfam" id="PF00582"/>
    </source>
</evidence>
<feature type="domain" description="UspA" evidence="1">
    <location>
        <begin position="52"/>
        <end position="89"/>
    </location>
</feature>
<gene>
    <name evidence="2" type="ORF">D5S19_10070</name>
</gene>
<dbReference type="EMBL" id="QZFV01000069">
    <property type="protein sequence ID" value="RJQ87266.1"/>
    <property type="molecule type" value="Genomic_DNA"/>
</dbReference>
<accession>A0A419I6S0</accession>
<proteinExistence type="predicted"/>
<dbReference type="Gene3D" id="3.40.50.12370">
    <property type="match status" value="1"/>
</dbReference>
<organism evidence="2 3">
    <name type="scientific">Amycolatopsis panacis</name>
    <dbReference type="NCBI Taxonomy" id="2340917"/>
    <lineage>
        <taxon>Bacteria</taxon>
        <taxon>Bacillati</taxon>
        <taxon>Actinomycetota</taxon>
        <taxon>Actinomycetes</taxon>
        <taxon>Pseudonocardiales</taxon>
        <taxon>Pseudonocardiaceae</taxon>
        <taxon>Amycolatopsis</taxon>
    </lineage>
</organism>